<keyword evidence="2" id="KW-1185">Reference proteome</keyword>
<dbReference type="STRING" id="1720063.SAMN05216217_110120"/>
<dbReference type="EMBL" id="FOUI01000010">
    <property type="protein sequence ID" value="SFM65603.1"/>
    <property type="molecule type" value="Genomic_DNA"/>
</dbReference>
<dbReference type="SUPFAM" id="SSF52540">
    <property type="entry name" value="P-loop containing nucleoside triphosphate hydrolases"/>
    <property type="match status" value="1"/>
</dbReference>
<dbReference type="RefSeq" id="WP_143069587.1">
    <property type="nucleotide sequence ID" value="NZ_FOUI01000010.1"/>
</dbReference>
<evidence type="ECO:0000313" key="1">
    <source>
        <dbReference type="EMBL" id="SFM65603.1"/>
    </source>
</evidence>
<proteinExistence type="predicted"/>
<dbReference type="Proteomes" id="UP000243629">
    <property type="component" value="Unassembled WGS sequence"/>
</dbReference>
<dbReference type="InterPro" id="IPR027417">
    <property type="entry name" value="P-loop_NTPase"/>
</dbReference>
<name>A0A1I4SMU3_9GAMM</name>
<accession>A0A1I4SMU3</accession>
<sequence>MSYAWFLPISHEVCVSMLSAHELTVSQLSQPELAALVFLQNLPKLSGQAQAPENLEKIFAQTIQIPIAELQTYLQQKYDNSMVSQGIILAAQFAVHFMEQGDVLRKGYLHGDGTWDFSYSQQRRRSATPFQMVRHDGALMDVSEGQKRFLDAVLSMPEENVRSQSLAGTGKTAMIYELIERIAVQGLKPVTFLADQPQKHQPLVQRMGRKKLQSYRNRIKLQTYSEFAVELLADGNQRLGLVSALRAGYSAALLCERAQLVDHNRIGLDQLADQSWGIVRRYCYSLDKHISEDHISPGTRLRMTKIQAAAAIASARQLWSAMVSLAHPDIPLRGYHIIKMLHMSGKAVPERYGTIMIDELHDAPRVLIEILRLSGLPVLMLGDRYQNFQGFDLPSCGTSLNSDMTVSLRAGPRMADYVNMLIDVHPLGSIGGFSADASKQTEFLEYPADTLPETAAVFPVRNEWGVLALLIRGRRSGRVVDVFDPAGSVRSFIKDCGELFRFGRRSTHGALHRYDSWDALARDMQNNPDFQRVEEWLKRGDVF</sequence>
<reference evidence="2" key="1">
    <citation type="submission" date="2016-10" db="EMBL/GenBank/DDBJ databases">
        <authorList>
            <person name="Varghese N."/>
            <person name="Submissions S."/>
        </authorList>
    </citation>
    <scope>NUCLEOTIDE SEQUENCE [LARGE SCALE GENOMIC DNA]</scope>
    <source>
        <strain evidence="2">DSM 24213</strain>
    </source>
</reference>
<organism evidence="1 2">
    <name type="scientific">Halopseudomonas yangmingensis</name>
    <dbReference type="NCBI Taxonomy" id="1720063"/>
    <lineage>
        <taxon>Bacteria</taxon>
        <taxon>Pseudomonadati</taxon>
        <taxon>Pseudomonadota</taxon>
        <taxon>Gammaproteobacteria</taxon>
        <taxon>Pseudomonadales</taxon>
        <taxon>Pseudomonadaceae</taxon>
        <taxon>Halopseudomonas</taxon>
    </lineage>
</organism>
<dbReference type="Gene3D" id="3.40.50.300">
    <property type="entry name" value="P-loop containing nucleotide triphosphate hydrolases"/>
    <property type="match status" value="1"/>
</dbReference>
<dbReference type="AlphaFoldDB" id="A0A1I4SMU3"/>
<evidence type="ECO:0000313" key="2">
    <source>
        <dbReference type="Proteomes" id="UP000243629"/>
    </source>
</evidence>
<protein>
    <submittedName>
        <fullName evidence="1">Uncharacterized protein</fullName>
    </submittedName>
</protein>
<dbReference type="OrthoDB" id="6046980at2"/>
<feature type="non-terminal residue" evidence="1">
    <location>
        <position position="543"/>
    </location>
</feature>
<gene>
    <name evidence="1" type="ORF">SAMN05216217_110120</name>
</gene>